<keyword evidence="7" id="KW-0028">Amino-acid biosynthesis</keyword>
<dbReference type="GO" id="GO:0009086">
    <property type="term" value="P:methionine biosynthetic process"/>
    <property type="evidence" value="ECO:0007669"/>
    <property type="project" value="UniProtKB-KW"/>
</dbReference>
<dbReference type="GO" id="GO:0006164">
    <property type="term" value="P:purine nucleotide biosynthetic process"/>
    <property type="evidence" value="ECO:0007669"/>
    <property type="project" value="UniProtKB-KW"/>
</dbReference>
<dbReference type="GO" id="GO:0005829">
    <property type="term" value="C:cytosol"/>
    <property type="evidence" value="ECO:0007669"/>
    <property type="project" value="TreeGrafter"/>
</dbReference>
<dbReference type="PANTHER" id="PTHR48099:SF5">
    <property type="entry name" value="C-1-TETRAHYDROFOLATE SYNTHASE, CYTOPLASMIC"/>
    <property type="match status" value="1"/>
</dbReference>
<dbReference type="GO" id="GO:0004477">
    <property type="term" value="F:methenyltetrahydrofolate cyclohydrolase activity"/>
    <property type="evidence" value="ECO:0007669"/>
    <property type="project" value="TreeGrafter"/>
</dbReference>
<gene>
    <name evidence="11" type="ORF">A3F24_01800</name>
</gene>
<feature type="domain" description="Tetrahydrofolate dehydrogenase/cyclohydrolase NAD(P)-binding" evidence="10">
    <location>
        <begin position="138"/>
        <end position="268"/>
    </location>
</feature>
<dbReference type="Pfam" id="PF00763">
    <property type="entry name" value="THF_DHG_CYH"/>
    <property type="match status" value="1"/>
</dbReference>
<evidence type="ECO:0000313" key="12">
    <source>
        <dbReference type="Proteomes" id="UP000178515"/>
    </source>
</evidence>
<keyword evidence="8" id="KW-0511">Multifunctional enzyme</keyword>
<dbReference type="GO" id="GO:0004488">
    <property type="term" value="F:methylenetetrahydrofolate dehydrogenase (NADP+) activity"/>
    <property type="evidence" value="ECO:0007669"/>
    <property type="project" value="InterPro"/>
</dbReference>
<dbReference type="Gene3D" id="3.40.50.720">
    <property type="entry name" value="NAD(P)-binding Rossmann-like Domain"/>
    <property type="match status" value="1"/>
</dbReference>
<dbReference type="SUPFAM" id="SSF53223">
    <property type="entry name" value="Aminoacid dehydrogenase-like, N-terminal domain"/>
    <property type="match status" value="1"/>
</dbReference>
<feature type="domain" description="Tetrahydrofolate dehydrogenase/cyclohydrolase catalytic" evidence="9">
    <location>
        <begin position="5"/>
        <end position="115"/>
    </location>
</feature>
<name>A0A1G1Z1H0_9BACT</name>
<dbReference type="InterPro" id="IPR046346">
    <property type="entry name" value="Aminoacid_DH-like_N_sf"/>
</dbReference>
<dbReference type="Gene3D" id="3.40.50.10860">
    <property type="entry name" value="Leucine Dehydrogenase, chain A, domain 1"/>
    <property type="match status" value="1"/>
</dbReference>
<evidence type="ECO:0000259" key="10">
    <source>
        <dbReference type="Pfam" id="PF02882"/>
    </source>
</evidence>
<evidence type="ECO:0000256" key="1">
    <source>
        <dbReference type="ARBA" id="ARBA00004777"/>
    </source>
</evidence>
<accession>A0A1G1Z1H0</accession>
<dbReference type="PANTHER" id="PTHR48099">
    <property type="entry name" value="C-1-TETRAHYDROFOLATE SYNTHASE, CYTOPLASMIC-RELATED"/>
    <property type="match status" value="1"/>
</dbReference>
<dbReference type="STRING" id="1797689.A3F24_01800"/>
<evidence type="ECO:0000259" key="9">
    <source>
        <dbReference type="Pfam" id="PF00763"/>
    </source>
</evidence>
<evidence type="ECO:0000256" key="3">
    <source>
        <dbReference type="ARBA" id="ARBA00022755"/>
    </source>
</evidence>
<evidence type="ECO:0000313" key="11">
    <source>
        <dbReference type="EMBL" id="OGY58491.1"/>
    </source>
</evidence>
<evidence type="ECO:0000256" key="4">
    <source>
        <dbReference type="ARBA" id="ARBA00022801"/>
    </source>
</evidence>
<dbReference type="InterPro" id="IPR020630">
    <property type="entry name" value="THF_DH/CycHdrlase_cat_dom"/>
</dbReference>
<protein>
    <recommendedName>
        <fullName evidence="13">Methenyltetrahydrofolate cyclohydrolase</fullName>
    </recommendedName>
</protein>
<evidence type="ECO:0000256" key="5">
    <source>
        <dbReference type="ARBA" id="ARBA00022857"/>
    </source>
</evidence>
<comment type="caution">
    <text evidence="11">The sequence shown here is derived from an EMBL/GenBank/DDBJ whole genome shotgun (WGS) entry which is preliminary data.</text>
</comment>
<dbReference type="InterPro" id="IPR020631">
    <property type="entry name" value="THF_DH/CycHdrlase_NAD-bd_dom"/>
</dbReference>
<sequence length="279" mass="30611">MIQKIDGKDLAEKLLLELKGKPKPKKILAAVLVGDNPASISFLKQKEKIAHELGVDFRLYQFNKPEQLTNDFLRAEVGKISHQKSIGGVLVQLPLPTSLNRHYVLNAVPREKDVDVLGERALGAYYANRNPVLPTVVSTVQRVLEFVEFDVSHKKIAVVGLGFLVGQPIATYLMARASDLYLLDQGFDPAILKECDLVISCVGRTGLIQPSALKEGAGVIDFGYSFLGGKIKGDLEVDDPALSKLSFYTPTPGGTGPILVTQLFRNFYLLNPYDTTTLE</sequence>
<dbReference type="SUPFAM" id="SSF51735">
    <property type="entry name" value="NAD(P)-binding Rossmann-fold domains"/>
    <property type="match status" value="1"/>
</dbReference>
<reference evidence="11 12" key="1">
    <citation type="journal article" date="2016" name="Nat. Commun.">
        <title>Thousands of microbial genomes shed light on interconnected biogeochemical processes in an aquifer system.</title>
        <authorList>
            <person name="Anantharaman K."/>
            <person name="Brown C.T."/>
            <person name="Hug L.A."/>
            <person name="Sharon I."/>
            <person name="Castelle C.J."/>
            <person name="Probst A.J."/>
            <person name="Thomas B.C."/>
            <person name="Singh A."/>
            <person name="Wilkins M.J."/>
            <person name="Karaoz U."/>
            <person name="Brodie E.L."/>
            <person name="Williams K.H."/>
            <person name="Hubbard S.S."/>
            <person name="Banfield J.F."/>
        </authorList>
    </citation>
    <scope>NUCLEOTIDE SEQUENCE [LARGE SCALE GENOMIC DNA]</scope>
</reference>
<keyword evidence="3" id="KW-0658">Purine biosynthesis</keyword>
<keyword evidence="4" id="KW-0378">Hydrolase</keyword>
<dbReference type="PRINTS" id="PR00085">
    <property type="entry name" value="THFDHDRGNASE"/>
</dbReference>
<dbReference type="InterPro" id="IPR000672">
    <property type="entry name" value="THF_DH/CycHdrlase"/>
</dbReference>
<dbReference type="Pfam" id="PF02882">
    <property type="entry name" value="THF_DHG_CYH_C"/>
    <property type="match status" value="1"/>
</dbReference>
<dbReference type="EMBL" id="MHIX01000043">
    <property type="protein sequence ID" value="OGY58491.1"/>
    <property type="molecule type" value="Genomic_DNA"/>
</dbReference>
<keyword evidence="6" id="KW-0560">Oxidoreductase</keyword>
<dbReference type="Proteomes" id="UP000178515">
    <property type="component" value="Unassembled WGS sequence"/>
</dbReference>
<keyword evidence="5" id="KW-0521">NADP</keyword>
<evidence type="ECO:0008006" key="13">
    <source>
        <dbReference type="Google" id="ProtNLM"/>
    </source>
</evidence>
<organism evidence="11 12">
    <name type="scientific">Candidatus Colwellbacteria bacterium RIFCSPHIGHO2_12_FULL_44_17</name>
    <dbReference type="NCBI Taxonomy" id="1797689"/>
    <lineage>
        <taxon>Bacteria</taxon>
        <taxon>Candidatus Colwelliibacteriota</taxon>
    </lineage>
</organism>
<proteinExistence type="predicted"/>
<keyword evidence="7" id="KW-0486">Methionine biosynthesis</keyword>
<evidence type="ECO:0000256" key="7">
    <source>
        <dbReference type="ARBA" id="ARBA00023167"/>
    </source>
</evidence>
<evidence type="ECO:0000256" key="6">
    <source>
        <dbReference type="ARBA" id="ARBA00023002"/>
    </source>
</evidence>
<comment type="pathway">
    <text evidence="1">One-carbon metabolism; tetrahydrofolate interconversion.</text>
</comment>
<dbReference type="InterPro" id="IPR036291">
    <property type="entry name" value="NAD(P)-bd_dom_sf"/>
</dbReference>
<evidence type="ECO:0000256" key="2">
    <source>
        <dbReference type="ARBA" id="ARBA00022563"/>
    </source>
</evidence>
<dbReference type="GO" id="GO:0035999">
    <property type="term" value="P:tetrahydrofolate interconversion"/>
    <property type="evidence" value="ECO:0007669"/>
    <property type="project" value="TreeGrafter"/>
</dbReference>
<evidence type="ECO:0000256" key="8">
    <source>
        <dbReference type="ARBA" id="ARBA00023268"/>
    </source>
</evidence>
<keyword evidence="2" id="KW-0554">One-carbon metabolism</keyword>
<dbReference type="AlphaFoldDB" id="A0A1G1Z1H0"/>